<protein>
    <recommendedName>
        <fullName evidence="4">Ribosomal eL28/Mak16 domain-containing protein</fullName>
    </recommendedName>
</protein>
<dbReference type="AlphaFoldDB" id="A0AAD5T4P7"/>
<dbReference type="Proteomes" id="UP001211907">
    <property type="component" value="Unassembled WGS sequence"/>
</dbReference>
<evidence type="ECO:0000256" key="3">
    <source>
        <dbReference type="ARBA" id="ARBA00023274"/>
    </source>
</evidence>
<feature type="domain" description="Ribosomal eL28/Mak16" evidence="4">
    <location>
        <begin position="6"/>
        <end position="114"/>
    </location>
</feature>
<evidence type="ECO:0000259" key="4">
    <source>
        <dbReference type="Pfam" id="PF01778"/>
    </source>
</evidence>
<dbReference type="EMBL" id="JADGJH010000416">
    <property type="protein sequence ID" value="KAJ3129587.1"/>
    <property type="molecule type" value="Genomic_DNA"/>
</dbReference>
<proteinExistence type="inferred from homology"/>
<gene>
    <name evidence="5" type="ORF">HK100_008519</name>
</gene>
<dbReference type="InterPro" id="IPR029004">
    <property type="entry name" value="Ribosomal_eL28/Mak16"/>
</dbReference>
<evidence type="ECO:0000256" key="1">
    <source>
        <dbReference type="ARBA" id="ARBA00007926"/>
    </source>
</evidence>
<sequence length="135" mass="14880">MSADIAWLLTRNTASYLVKRKGNQEVQFSRDHGNLLNKNSFKYSSVNPKAVYIAPAATGVTITTKRGSAAKQATQTKTVAHGGRRIVSASIKKIVKGYRPDLVKAALARGSRLLDVQDDKKKRFPKIIRQKTVKA</sequence>
<dbReference type="PANTHER" id="PTHR10544">
    <property type="entry name" value="60S RIBOSOMAL PROTEIN L28"/>
    <property type="match status" value="1"/>
</dbReference>
<evidence type="ECO:0000256" key="2">
    <source>
        <dbReference type="ARBA" id="ARBA00022980"/>
    </source>
</evidence>
<keyword evidence="6" id="KW-1185">Reference proteome</keyword>
<comment type="caution">
    <text evidence="5">The sequence shown here is derived from an EMBL/GenBank/DDBJ whole genome shotgun (WGS) entry which is preliminary data.</text>
</comment>
<dbReference type="Pfam" id="PF01778">
    <property type="entry name" value="Ribosomal_L28e"/>
    <property type="match status" value="1"/>
</dbReference>
<dbReference type="GO" id="GO:0003735">
    <property type="term" value="F:structural constituent of ribosome"/>
    <property type="evidence" value="ECO:0007669"/>
    <property type="project" value="InterPro"/>
</dbReference>
<accession>A0AAD5T4P7</accession>
<comment type="similarity">
    <text evidence="1">Belongs to the eukaryotic ribosomal protein eL28 family.</text>
</comment>
<keyword evidence="3" id="KW-0687">Ribonucleoprotein</keyword>
<dbReference type="InterPro" id="IPR002672">
    <property type="entry name" value="Ribosomal_eL28"/>
</dbReference>
<evidence type="ECO:0000313" key="6">
    <source>
        <dbReference type="Proteomes" id="UP001211907"/>
    </source>
</evidence>
<organism evidence="5 6">
    <name type="scientific">Physocladia obscura</name>
    <dbReference type="NCBI Taxonomy" id="109957"/>
    <lineage>
        <taxon>Eukaryota</taxon>
        <taxon>Fungi</taxon>
        <taxon>Fungi incertae sedis</taxon>
        <taxon>Chytridiomycota</taxon>
        <taxon>Chytridiomycota incertae sedis</taxon>
        <taxon>Chytridiomycetes</taxon>
        <taxon>Chytridiales</taxon>
        <taxon>Chytriomycetaceae</taxon>
        <taxon>Physocladia</taxon>
    </lineage>
</organism>
<dbReference type="GO" id="GO:0006412">
    <property type="term" value="P:translation"/>
    <property type="evidence" value="ECO:0007669"/>
    <property type="project" value="InterPro"/>
</dbReference>
<dbReference type="GO" id="GO:0005840">
    <property type="term" value="C:ribosome"/>
    <property type="evidence" value="ECO:0007669"/>
    <property type="project" value="UniProtKB-KW"/>
</dbReference>
<reference evidence="5" key="1">
    <citation type="submission" date="2020-05" db="EMBL/GenBank/DDBJ databases">
        <title>Phylogenomic resolution of chytrid fungi.</title>
        <authorList>
            <person name="Stajich J.E."/>
            <person name="Amses K."/>
            <person name="Simmons R."/>
            <person name="Seto K."/>
            <person name="Myers J."/>
            <person name="Bonds A."/>
            <person name="Quandt C.A."/>
            <person name="Barry K."/>
            <person name="Liu P."/>
            <person name="Grigoriev I."/>
            <person name="Longcore J.E."/>
            <person name="James T.Y."/>
        </authorList>
    </citation>
    <scope>NUCLEOTIDE SEQUENCE</scope>
    <source>
        <strain evidence="5">JEL0513</strain>
    </source>
</reference>
<keyword evidence="2" id="KW-0689">Ribosomal protein</keyword>
<dbReference type="Gene3D" id="3.30.390.110">
    <property type="match status" value="1"/>
</dbReference>
<dbReference type="GO" id="GO:1990904">
    <property type="term" value="C:ribonucleoprotein complex"/>
    <property type="evidence" value="ECO:0007669"/>
    <property type="project" value="UniProtKB-KW"/>
</dbReference>
<evidence type="ECO:0000313" key="5">
    <source>
        <dbReference type="EMBL" id="KAJ3129587.1"/>
    </source>
</evidence>
<name>A0AAD5T4P7_9FUNG</name>